<organism evidence="2">
    <name type="scientific">Arundo donax</name>
    <name type="common">Giant reed</name>
    <name type="synonym">Donax arundinaceus</name>
    <dbReference type="NCBI Taxonomy" id="35708"/>
    <lineage>
        <taxon>Eukaryota</taxon>
        <taxon>Viridiplantae</taxon>
        <taxon>Streptophyta</taxon>
        <taxon>Embryophyta</taxon>
        <taxon>Tracheophyta</taxon>
        <taxon>Spermatophyta</taxon>
        <taxon>Magnoliopsida</taxon>
        <taxon>Liliopsida</taxon>
        <taxon>Poales</taxon>
        <taxon>Poaceae</taxon>
        <taxon>PACMAD clade</taxon>
        <taxon>Arundinoideae</taxon>
        <taxon>Arundineae</taxon>
        <taxon>Arundo</taxon>
    </lineage>
</organism>
<evidence type="ECO:0000256" key="1">
    <source>
        <dbReference type="SAM" id="MobiDB-lite"/>
    </source>
</evidence>
<feature type="compositionally biased region" description="Low complexity" evidence="1">
    <location>
        <begin position="747"/>
        <end position="764"/>
    </location>
</feature>
<dbReference type="AlphaFoldDB" id="A0A0A9E4P5"/>
<dbReference type="PANTHER" id="PTHR36892:SF7">
    <property type="entry name" value="HVA22-LIKE PROTEIN F"/>
    <property type="match status" value="1"/>
</dbReference>
<protein>
    <submittedName>
        <fullName evidence="2">Uncharacterized protein</fullName>
    </submittedName>
</protein>
<feature type="compositionally biased region" description="Polar residues" evidence="1">
    <location>
        <begin position="1"/>
        <end position="11"/>
    </location>
</feature>
<name>A0A0A9E4P5_ARUDO</name>
<proteinExistence type="predicted"/>
<accession>A0A0A9E4P5</accession>
<feature type="region of interest" description="Disordered" evidence="1">
    <location>
        <begin position="1"/>
        <end position="21"/>
    </location>
</feature>
<feature type="region of interest" description="Disordered" evidence="1">
    <location>
        <begin position="745"/>
        <end position="781"/>
    </location>
</feature>
<dbReference type="EMBL" id="GBRH01202864">
    <property type="protein sequence ID" value="JAD95031.1"/>
    <property type="molecule type" value="Transcribed_RNA"/>
</dbReference>
<reference evidence="2" key="1">
    <citation type="submission" date="2014-09" db="EMBL/GenBank/DDBJ databases">
        <authorList>
            <person name="Magalhaes I.L.F."/>
            <person name="Oliveira U."/>
            <person name="Santos F.R."/>
            <person name="Vidigal T.H.D.A."/>
            <person name="Brescovit A.D."/>
            <person name="Santos A.J."/>
        </authorList>
    </citation>
    <scope>NUCLEOTIDE SEQUENCE</scope>
    <source>
        <tissue evidence="2">Shoot tissue taken approximately 20 cm above the soil surface</tissue>
    </source>
</reference>
<feature type="region of interest" description="Disordered" evidence="1">
    <location>
        <begin position="209"/>
        <end position="254"/>
    </location>
</feature>
<dbReference type="PANTHER" id="PTHR36892">
    <property type="entry name" value="OS01G0201800 PROTEIN"/>
    <property type="match status" value="1"/>
</dbReference>
<feature type="compositionally biased region" description="Polar residues" evidence="1">
    <location>
        <begin position="765"/>
        <end position="774"/>
    </location>
</feature>
<reference evidence="2" key="2">
    <citation type="journal article" date="2015" name="Data Brief">
        <title>Shoot transcriptome of the giant reed, Arundo donax.</title>
        <authorList>
            <person name="Barrero R.A."/>
            <person name="Guerrero F.D."/>
            <person name="Moolhuijzen P."/>
            <person name="Goolsby J.A."/>
            <person name="Tidwell J."/>
            <person name="Bellgard S.E."/>
            <person name="Bellgard M.I."/>
        </authorList>
    </citation>
    <scope>NUCLEOTIDE SEQUENCE</scope>
    <source>
        <tissue evidence="2">Shoot tissue taken approximately 20 cm above the soil surface</tissue>
    </source>
</reference>
<feature type="region of interest" description="Disordered" evidence="1">
    <location>
        <begin position="283"/>
        <end position="318"/>
    </location>
</feature>
<sequence>MPAHENSVTKQSRGRMDPSNDIYSSLFRRKEANTVVNKRRVAGSANYPINTGCEAMNHAAGPKDDIFGDLPLLESSNIMFRTGVDELPTVIEESFITNQSEADTVTETIPLKLIHASDITAQTPSPLEDLVKNDGTPDKEPTCISHIDAARSHCSTVGLEVQSNRKSVSVVKPCLGDMQLKCTDGSALSSYSDLRSKCGSSNAPQGCFDTNTNCSRETKKDGTSSATSPPAMRTRTETTQYKDASINGKKRTDISGPVALQKNHLSSQGTALPSAISQVGLNTRTNADDTRTNAGGTSSSTSPPAMRTRTETTQYKDASVNGKKRIDISGPVALHKNYLSSQVAALPSAVSQVGLNTRTNADDTSSCRRMPAKKCIPTSRPSGNFTNNVCHESRNHVDAFAPLSTDSQGSWYSELYPICSPASIGLAFMKLPGLQRMEISSCNVKTGENKSMNEHTMNTVRYQKQQLVSGTTNVMQGQKKIGLNNSQAGKTVLDGYVGKDSYHPQQPTVRLMGKTVSVCKRSKDHNVSTMGKVCPDNITIEENNGATISCQFPQKRSFPCQDYVMPRAHLNDSSDFLARIPTNTMSRQKTTLNGLHNQRLQPIHNVSSTIKACTWNFGGQSVRQDELNKASMVGANSETRHTGLQQAPHMTSIPRNQQSHLCIPASRMSKEDYSFMGPAVNQSSFPQEVLKTNMKEKYQKSILSCYNDPSSVPIRQPYQVPREKLFSAPVVSFFDYGTNNALSRNPSTGISSSLTTSLSNKSISASGPTCTGSLTDGRKGSGFSDQISSIPAYADNVSQQPSKRQLVTERQDFTFVAPLMIDHSLGWSLNDAVGPRILDFSNRVAGDAVQISRIENDNSRASSGPVLAVETMLRAGLAAGAKTMLRPGQNLNDHSKRLYSTAFPVDNGTN</sequence>
<evidence type="ECO:0000313" key="2">
    <source>
        <dbReference type="EMBL" id="JAD95031.1"/>
    </source>
</evidence>